<evidence type="ECO:0000256" key="6">
    <source>
        <dbReference type="ARBA" id="ARBA00022801"/>
    </source>
</evidence>
<dbReference type="PANTHER" id="PTHR42904:SF6">
    <property type="entry name" value="NAD-CAPPED RNA HYDROLASE NUDT12"/>
    <property type="match status" value="1"/>
</dbReference>
<comment type="cofactor">
    <cofactor evidence="2">
        <name>Zn(2+)</name>
        <dbReference type="ChEBI" id="CHEBI:29105"/>
    </cofactor>
</comment>
<keyword evidence="8" id="KW-0520">NAD</keyword>
<dbReference type="GO" id="GO:0019677">
    <property type="term" value="P:NAD+ catabolic process"/>
    <property type="evidence" value="ECO:0007669"/>
    <property type="project" value="TreeGrafter"/>
</dbReference>
<gene>
    <name evidence="11" type="ORF">AFE02nite_23960</name>
</gene>
<dbReference type="GO" id="GO:0005829">
    <property type="term" value="C:cytosol"/>
    <property type="evidence" value="ECO:0007669"/>
    <property type="project" value="TreeGrafter"/>
</dbReference>
<dbReference type="Pfam" id="PF00293">
    <property type="entry name" value="NUDIX"/>
    <property type="match status" value="1"/>
</dbReference>
<dbReference type="InterPro" id="IPR050241">
    <property type="entry name" value="NAD-cap_RNA_hydrolase_NudC"/>
</dbReference>
<evidence type="ECO:0000256" key="8">
    <source>
        <dbReference type="ARBA" id="ARBA00023027"/>
    </source>
</evidence>
<evidence type="ECO:0000259" key="10">
    <source>
        <dbReference type="PROSITE" id="PS51462"/>
    </source>
</evidence>
<dbReference type="OrthoDB" id="9791656at2"/>
<dbReference type="Proteomes" id="UP000321484">
    <property type="component" value="Unassembled WGS sequence"/>
</dbReference>
<comment type="cofactor">
    <cofactor evidence="1">
        <name>Mg(2+)</name>
        <dbReference type="ChEBI" id="CHEBI:18420"/>
    </cofactor>
</comment>
<dbReference type="PROSITE" id="PS51462">
    <property type="entry name" value="NUDIX"/>
    <property type="match status" value="1"/>
</dbReference>
<dbReference type="EC" id="3.6.1.22" evidence="4"/>
<dbReference type="Pfam" id="PF09297">
    <property type="entry name" value="Zn_ribbon_NUD"/>
    <property type="match status" value="1"/>
</dbReference>
<evidence type="ECO:0000256" key="3">
    <source>
        <dbReference type="ARBA" id="ARBA00009595"/>
    </source>
</evidence>
<keyword evidence="7" id="KW-0460">Magnesium</keyword>
<keyword evidence="6" id="KW-0378">Hydrolase</keyword>
<dbReference type="PROSITE" id="PS00893">
    <property type="entry name" value="NUDIX_BOX"/>
    <property type="match status" value="1"/>
</dbReference>
<name>A0A511YZP8_9CELL</name>
<evidence type="ECO:0000313" key="11">
    <source>
        <dbReference type="EMBL" id="GEN80662.1"/>
    </source>
</evidence>
<dbReference type="PANTHER" id="PTHR42904">
    <property type="entry name" value="NUDIX HYDROLASE, NUDC SUBFAMILY"/>
    <property type="match status" value="1"/>
</dbReference>
<dbReference type="GO" id="GO:0046872">
    <property type="term" value="F:metal ion binding"/>
    <property type="evidence" value="ECO:0007669"/>
    <property type="project" value="UniProtKB-KW"/>
</dbReference>
<evidence type="ECO:0000313" key="12">
    <source>
        <dbReference type="Proteomes" id="UP000321484"/>
    </source>
</evidence>
<accession>A0A511YZP8</accession>
<dbReference type="AlphaFoldDB" id="A0A511YZP8"/>
<dbReference type="CDD" id="cd03429">
    <property type="entry name" value="NUDIX_NADH_pyrophosphatase_Nudt13"/>
    <property type="match status" value="1"/>
</dbReference>
<dbReference type="GO" id="GO:0035529">
    <property type="term" value="F:NADH pyrophosphatase activity"/>
    <property type="evidence" value="ECO:0007669"/>
    <property type="project" value="TreeGrafter"/>
</dbReference>
<comment type="similarity">
    <text evidence="3">Belongs to the Nudix hydrolase family. NudC subfamily.</text>
</comment>
<protein>
    <recommendedName>
        <fullName evidence="4">NAD(+) diphosphatase</fullName>
        <ecNumber evidence="4">3.6.1.22</ecNumber>
    </recommendedName>
</protein>
<feature type="domain" description="Nudix hydrolase" evidence="10">
    <location>
        <begin position="175"/>
        <end position="299"/>
    </location>
</feature>
<dbReference type="SUPFAM" id="SSF55811">
    <property type="entry name" value="Nudix"/>
    <property type="match status" value="1"/>
</dbReference>
<dbReference type="InterPro" id="IPR049734">
    <property type="entry name" value="NudC-like_C"/>
</dbReference>
<evidence type="ECO:0000256" key="2">
    <source>
        <dbReference type="ARBA" id="ARBA00001947"/>
    </source>
</evidence>
<dbReference type="InterPro" id="IPR000086">
    <property type="entry name" value="NUDIX_hydrolase_dom"/>
</dbReference>
<evidence type="ECO:0000256" key="9">
    <source>
        <dbReference type="ARBA" id="ARBA00023679"/>
    </source>
</evidence>
<proteinExistence type="inferred from homology"/>
<organism evidence="11 12">
    <name type="scientific">Actinotalea fermentans</name>
    <dbReference type="NCBI Taxonomy" id="43671"/>
    <lineage>
        <taxon>Bacteria</taxon>
        <taxon>Bacillati</taxon>
        <taxon>Actinomycetota</taxon>
        <taxon>Actinomycetes</taxon>
        <taxon>Micrococcales</taxon>
        <taxon>Cellulomonadaceae</taxon>
        <taxon>Actinotalea</taxon>
    </lineage>
</organism>
<dbReference type="RefSeq" id="WP_034247971.1">
    <property type="nucleotide sequence ID" value="NZ_BJYK01000009.1"/>
</dbReference>
<reference evidence="11 12" key="1">
    <citation type="submission" date="2019-07" db="EMBL/GenBank/DDBJ databases">
        <title>Whole genome shotgun sequence of Actinotalea fermentans NBRC 105374.</title>
        <authorList>
            <person name="Hosoyama A."/>
            <person name="Uohara A."/>
            <person name="Ohji S."/>
            <person name="Ichikawa N."/>
        </authorList>
    </citation>
    <scope>NUCLEOTIDE SEQUENCE [LARGE SCALE GENOMIC DNA]</scope>
    <source>
        <strain evidence="11 12">NBRC 105374</strain>
    </source>
</reference>
<evidence type="ECO:0000256" key="5">
    <source>
        <dbReference type="ARBA" id="ARBA00022723"/>
    </source>
</evidence>
<dbReference type="Gene3D" id="3.90.79.20">
    <property type="match status" value="1"/>
</dbReference>
<sequence>MHTLPLARSVVDPAAHRRGEPELLAELWADPETLVLVLHEGLLPLTDDGAHLDLRAPDELAGLGPGDGDAVWVFLGQCDERAYLAVLLADLPGDTSLEGVAADGGAAWLATVRRGRLRDVGHLLGDRDADLATTAVALAEWHARHPRCTRCGALTRPEQAGWVRRCPDDGTEDYPRTDAAVIMAVTDDAGRILLAHGAHWPPHRYSTLAGFVEPGESLETAVRREVAEEAGVVVDEVAYVASQPWPFPASLMLGFRARATTTDVVVDGKELTDARWFTREELSAALRAGEVLLPMRTSIALALIEEWFGGTLPASPLPSGR</sequence>
<evidence type="ECO:0000256" key="7">
    <source>
        <dbReference type="ARBA" id="ARBA00022842"/>
    </source>
</evidence>
<evidence type="ECO:0000256" key="1">
    <source>
        <dbReference type="ARBA" id="ARBA00001946"/>
    </source>
</evidence>
<dbReference type="InterPro" id="IPR020084">
    <property type="entry name" value="NUDIX_hydrolase_CS"/>
</dbReference>
<dbReference type="GO" id="GO:0006742">
    <property type="term" value="P:NADP+ catabolic process"/>
    <property type="evidence" value="ECO:0007669"/>
    <property type="project" value="TreeGrafter"/>
</dbReference>
<dbReference type="EMBL" id="BJYK01000009">
    <property type="protein sequence ID" value="GEN80662.1"/>
    <property type="molecule type" value="Genomic_DNA"/>
</dbReference>
<comment type="caution">
    <text evidence="11">The sequence shown here is derived from an EMBL/GenBank/DDBJ whole genome shotgun (WGS) entry which is preliminary data.</text>
</comment>
<dbReference type="NCBIfam" id="NF001299">
    <property type="entry name" value="PRK00241.1"/>
    <property type="match status" value="1"/>
</dbReference>
<comment type="catalytic activity">
    <reaction evidence="9">
        <text>a 5'-end NAD(+)-phospho-ribonucleoside in mRNA + H2O = a 5'-end phospho-adenosine-phospho-ribonucleoside in mRNA + beta-nicotinamide D-ribonucleotide + 2 H(+)</text>
        <dbReference type="Rhea" id="RHEA:60876"/>
        <dbReference type="Rhea" id="RHEA-COMP:15698"/>
        <dbReference type="Rhea" id="RHEA-COMP:15719"/>
        <dbReference type="ChEBI" id="CHEBI:14649"/>
        <dbReference type="ChEBI" id="CHEBI:15377"/>
        <dbReference type="ChEBI" id="CHEBI:15378"/>
        <dbReference type="ChEBI" id="CHEBI:144029"/>
        <dbReference type="ChEBI" id="CHEBI:144051"/>
    </reaction>
    <physiologicalReaction direction="left-to-right" evidence="9">
        <dbReference type="Rhea" id="RHEA:60877"/>
    </physiologicalReaction>
</comment>
<dbReference type="Gene3D" id="3.90.79.10">
    <property type="entry name" value="Nucleoside Triphosphate Pyrophosphohydrolase"/>
    <property type="match status" value="1"/>
</dbReference>
<keyword evidence="12" id="KW-1185">Reference proteome</keyword>
<dbReference type="InterPro" id="IPR015797">
    <property type="entry name" value="NUDIX_hydrolase-like_dom_sf"/>
</dbReference>
<dbReference type="InterPro" id="IPR015376">
    <property type="entry name" value="Znr_NADH_PPase"/>
</dbReference>
<evidence type="ECO:0000256" key="4">
    <source>
        <dbReference type="ARBA" id="ARBA00012381"/>
    </source>
</evidence>
<keyword evidence="5" id="KW-0479">Metal-binding</keyword>